<evidence type="ECO:0000256" key="2">
    <source>
        <dbReference type="PROSITE-ProRule" id="PRU00626"/>
    </source>
</evidence>
<dbReference type="PANTHER" id="PTHR40065">
    <property type="entry name" value="RNA-BINDING PROTEIN YHBY"/>
    <property type="match status" value="1"/>
</dbReference>
<comment type="caution">
    <text evidence="4">The sequence shown here is derived from an EMBL/GenBank/DDBJ whole genome shotgun (WGS) entry which is preliminary data.</text>
</comment>
<dbReference type="InterPro" id="IPR001890">
    <property type="entry name" value="RNA-binding_CRM"/>
</dbReference>
<evidence type="ECO:0000313" key="4">
    <source>
        <dbReference type="EMBL" id="MBB5888561.1"/>
    </source>
</evidence>
<dbReference type="SUPFAM" id="SSF75471">
    <property type="entry name" value="YhbY-like"/>
    <property type="match status" value="1"/>
</dbReference>
<reference evidence="4 5" key="1">
    <citation type="submission" date="2020-08" db="EMBL/GenBank/DDBJ databases">
        <title>Genomic Encyclopedia of Type Strains, Phase IV (KMG-IV): sequencing the most valuable type-strain genomes for metagenomic binning, comparative biology and taxonomic classification.</title>
        <authorList>
            <person name="Goeker M."/>
        </authorList>
    </citation>
    <scope>NUCLEOTIDE SEQUENCE [LARGE SCALE GENOMIC DNA]</scope>
    <source>
        <strain evidence="4 5">DSM 14925</strain>
    </source>
</reference>
<keyword evidence="1 2" id="KW-0694">RNA-binding</keyword>
<protein>
    <submittedName>
        <fullName evidence="4">RNA-binding protein</fullName>
    </submittedName>
</protein>
<dbReference type="RefSeq" id="WP_183540732.1">
    <property type="nucleotide sequence ID" value="NZ_DASWOY010000055.1"/>
</dbReference>
<evidence type="ECO:0000259" key="3">
    <source>
        <dbReference type="PROSITE" id="PS51295"/>
    </source>
</evidence>
<feature type="domain" description="CRM" evidence="3">
    <location>
        <begin position="1"/>
        <end position="96"/>
    </location>
</feature>
<accession>A0A841CAH3</accession>
<dbReference type="PANTHER" id="PTHR40065:SF3">
    <property type="entry name" value="RNA-BINDING PROTEIN YHBY"/>
    <property type="match status" value="1"/>
</dbReference>
<name>A0A841CAH3_9LACT</name>
<dbReference type="InterPro" id="IPR051925">
    <property type="entry name" value="RNA-binding_domain"/>
</dbReference>
<dbReference type="Gene3D" id="3.30.110.60">
    <property type="entry name" value="YhbY-like"/>
    <property type="match status" value="1"/>
</dbReference>
<dbReference type="PROSITE" id="PS51295">
    <property type="entry name" value="CRM"/>
    <property type="match status" value="1"/>
</dbReference>
<gene>
    <name evidence="4" type="ORF">HNQ37_001462</name>
</gene>
<dbReference type="Pfam" id="PF01985">
    <property type="entry name" value="CRS1_YhbY"/>
    <property type="match status" value="1"/>
</dbReference>
<evidence type="ECO:0000256" key="1">
    <source>
        <dbReference type="ARBA" id="ARBA00022884"/>
    </source>
</evidence>
<dbReference type="EMBL" id="JACHHV010000030">
    <property type="protein sequence ID" value="MBB5888561.1"/>
    <property type="molecule type" value="Genomic_DNA"/>
</dbReference>
<proteinExistence type="predicted"/>
<evidence type="ECO:0000313" key="5">
    <source>
        <dbReference type="Proteomes" id="UP000562464"/>
    </source>
</evidence>
<dbReference type="SMART" id="SM01103">
    <property type="entry name" value="CRS1_YhbY"/>
    <property type="match status" value="1"/>
</dbReference>
<sequence>MELTGKQKRYLRSLAVNMKPIVQVGKGGVSNEILTSVRHACDARELIKVQILQNSEVRPDELSGMIEEMGIDVIQIIGRNLVVFKIAAEKKNRKISEEVKNLKISI</sequence>
<organism evidence="4 5">
    <name type="scientific">Lactovum miscens</name>
    <dbReference type="NCBI Taxonomy" id="190387"/>
    <lineage>
        <taxon>Bacteria</taxon>
        <taxon>Bacillati</taxon>
        <taxon>Bacillota</taxon>
        <taxon>Bacilli</taxon>
        <taxon>Lactobacillales</taxon>
        <taxon>Streptococcaceae</taxon>
        <taxon>Lactovum</taxon>
    </lineage>
</organism>
<dbReference type="Proteomes" id="UP000562464">
    <property type="component" value="Unassembled WGS sequence"/>
</dbReference>
<dbReference type="InterPro" id="IPR035920">
    <property type="entry name" value="YhbY-like_sf"/>
</dbReference>
<keyword evidence="5" id="KW-1185">Reference proteome</keyword>
<dbReference type="AlphaFoldDB" id="A0A841CAH3"/>
<dbReference type="GO" id="GO:0003723">
    <property type="term" value="F:RNA binding"/>
    <property type="evidence" value="ECO:0007669"/>
    <property type="project" value="UniProtKB-UniRule"/>
</dbReference>